<evidence type="ECO:0000259" key="2">
    <source>
        <dbReference type="SMART" id="SM00922"/>
    </source>
</evidence>
<dbReference type="GO" id="GO:0046872">
    <property type="term" value="F:metal ion binding"/>
    <property type="evidence" value="ECO:0007669"/>
    <property type="project" value="UniProtKB-KW"/>
</dbReference>
<sequence length="211" mass="22643">VARDVALVAAIRKAIGPEPRIRVDANQGYRTWREALGAIERMAEHDIVYAEQPVDGVEEMAEIAARTRVPLMADESAWTERDVVRIAFHKAAQYLSVYYTKPGGLWRAKRLLTVAGAHRMLADINGSGEMGIGNAANLQLAAAAPEIVLPGTIPVTSTAETVRTKIAGHKYLDDIVTEPFVYEGGALVVPDGPGLGITVDEAKLAKYGVAV</sequence>
<evidence type="ECO:0000313" key="3">
    <source>
        <dbReference type="EMBL" id="RAI39349.1"/>
    </source>
</evidence>
<protein>
    <submittedName>
        <fullName evidence="3">Mandelate racemase</fullName>
    </submittedName>
</protein>
<dbReference type="PANTHER" id="PTHR48073:SF2">
    <property type="entry name" value="O-SUCCINYLBENZOATE SYNTHASE"/>
    <property type="match status" value="1"/>
</dbReference>
<dbReference type="Pfam" id="PF13378">
    <property type="entry name" value="MR_MLE_C"/>
    <property type="match status" value="1"/>
</dbReference>
<feature type="non-terminal residue" evidence="3">
    <location>
        <position position="1"/>
    </location>
</feature>
<dbReference type="EMBL" id="NPEX01000295">
    <property type="protein sequence ID" value="RAI39349.1"/>
    <property type="molecule type" value="Genomic_DNA"/>
</dbReference>
<keyword evidence="4" id="KW-1185">Reference proteome</keyword>
<evidence type="ECO:0000313" key="4">
    <source>
        <dbReference type="Proteomes" id="UP000249130"/>
    </source>
</evidence>
<gene>
    <name evidence="3" type="ORF">CH341_26015</name>
</gene>
<dbReference type="RefSeq" id="WP_281023652.1">
    <property type="nucleotide sequence ID" value="NZ_NPEX01000295.1"/>
</dbReference>
<evidence type="ECO:0000256" key="1">
    <source>
        <dbReference type="ARBA" id="ARBA00022723"/>
    </source>
</evidence>
<dbReference type="Proteomes" id="UP000249130">
    <property type="component" value="Unassembled WGS sequence"/>
</dbReference>
<feature type="domain" description="Mandelate racemase/muconate lactonizing enzyme C-terminal" evidence="2">
    <location>
        <begin position="1"/>
        <end position="70"/>
    </location>
</feature>
<dbReference type="AlphaFoldDB" id="A0A327KKS1"/>
<organism evidence="3 4">
    <name type="scientific">Rhodoplanes roseus</name>
    <dbReference type="NCBI Taxonomy" id="29409"/>
    <lineage>
        <taxon>Bacteria</taxon>
        <taxon>Pseudomonadati</taxon>
        <taxon>Pseudomonadota</taxon>
        <taxon>Alphaproteobacteria</taxon>
        <taxon>Hyphomicrobiales</taxon>
        <taxon>Nitrobacteraceae</taxon>
        <taxon>Rhodoplanes</taxon>
    </lineage>
</organism>
<dbReference type="InterPro" id="IPR013342">
    <property type="entry name" value="Mandelate_racemase_C"/>
</dbReference>
<dbReference type="InterPro" id="IPR029065">
    <property type="entry name" value="Enolase_C-like"/>
</dbReference>
<dbReference type="SFLD" id="SFLDS00001">
    <property type="entry name" value="Enolase"/>
    <property type="match status" value="1"/>
</dbReference>
<dbReference type="PANTHER" id="PTHR48073">
    <property type="entry name" value="O-SUCCINYLBENZOATE SYNTHASE-RELATED"/>
    <property type="match status" value="1"/>
</dbReference>
<dbReference type="SUPFAM" id="SSF51604">
    <property type="entry name" value="Enolase C-terminal domain-like"/>
    <property type="match status" value="1"/>
</dbReference>
<comment type="caution">
    <text evidence="3">The sequence shown here is derived from an EMBL/GenBank/DDBJ whole genome shotgun (WGS) entry which is preliminary data.</text>
</comment>
<keyword evidence="1" id="KW-0479">Metal-binding</keyword>
<reference evidence="3 4" key="1">
    <citation type="submission" date="2017-07" db="EMBL/GenBank/DDBJ databases">
        <title>Draft Genome Sequences of Select Purple Nonsulfur Bacteria.</title>
        <authorList>
            <person name="Lasarre B."/>
            <person name="Mckinlay J.B."/>
        </authorList>
    </citation>
    <scope>NUCLEOTIDE SEQUENCE [LARGE SCALE GENOMIC DNA]</scope>
    <source>
        <strain evidence="3 4">DSM 5909</strain>
    </source>
</reference>
<dbReference type="Gene3D" id="3.20.20.120">
    <property type="entry name" value="Enolase-like C-terminal domain"/>
    <property type="match status" value="1"/>
</dbReference>
<dbReference type="InterPro" id="IPR036849">
    <property type="entry name" value="Enolase-like_C_sf"/>
</dbReference>
<dbReference type="SMART" id="SM00922">
    <property type="entry name" value="MR_MLE"/>
    <property type="match status" value="1"/>
</dbReference>
<name>A0A327KKS1_9BRAD</name>
<proteinExistence type="predicted"/>
<accession>A0A327KKS1</accession>